<proteinExistence type="predicted"/>
<dbReference type="InterPro" id="IPR003231">
    <property type="entry name" value="ACP"/>
</dbReference>
<keyword evidence="3" id="KW-0597">Phosphoprotein</keyword>
<dbReference type="STRING" id="747682.MALL_0348"/>
<dbReference type="OrthoDB" id="399020at2"/>
<dbReference type="GO" id="GO:0000036">
    <property type="term" value="F:acyl carrier activity"/>
    <property type="evidence" value="ECO:0007669"/>
    <property type="project" value="TreeGrafter"/>
</dbReference>
<dbReference type="eggNOG" id="ENOG50339BT">
    <property type="taxonomic scope" value="Bacteria"/>
</dbReference>
<dbReference type="PANTHER" id="PTHR20863:SF76">
    <property type="entry name" value="CARRIER DOMAIN-CONTAINING PROTEIN"/>
    <property type="match status" value="1"/>
</dbReference>
<dbReference type="RefSeq" id="WP_005683772.1">
    <property type="nucleotide sequence ID" value="NZ_ADNC01000027.1"/>
</dbReference>
<dbReference type="SUPFAM" id="SSF47336">
    <property type="entry name" value="ACP-like"/>
    <property type="match status" value="1"/>
</dbReference>
<dbReference type="AlphaFoldDB" id="D4XWS9"/>
<dbReference type="PANTHER" id="PTHR20863">
    <property type="entry name" value="ACYL CARRIER PROTEIN"/>
    <property type="match status" value="1"/>
</dbReference>
<keyword evidence="1" id="KW-0596">Phosphopantetheine</keyword>
<evidence type="ECO:0000256" key="2">
    <source>
        <dbReference type="ARBA" id="ARBA00022516"/>
    </source>
</evidence>
<dbReference type="Pfam" id="PF00550">
    <property type="entry name" value="PP-binding"/>
    <property type="match status" value="1"/>
</dbReference>
<keyword evidence="2" id="KW-0444">Lipid biosynthesis</keyword>
<reference evidence="8 9" key="1">
    <citation type="submission" date="2010-03" db="EMBL/GenBank/DDBJ databases">
        <authorList>
            <person name="Glass J.I."/>
            <person name="Benders G.A."/>
            <person name="Durkin A.S."/>
            <person name="Farmerie W.G."/>
            <person name="Hlavinka K."/>
            <person name="Hostetler J."/>
            <person name="Jackson J."/>
            <person name="May M.A."/>
            <person name="Miller R.H."/>
            <person name="Paralanov V."/>
            <person name="Radune D."/>
            <person name="Szczypinski B."/>
            <person name="Brown D.R."/>
        </authorList>
    </citation>
    <scope>NUCLEOTIDE SEQUENCE [LARGE SCALE GENOMIC DNA]</scope>
    <source>
        <strain evidence="8 9">A21JP2</strain>
    </source>
</reference>
<evidence type="ECO:0000313" key="9">
    <source>
        <dbReference type="Proteomes" id="UP000004757"/>
    </source>
</evidence>
<keyword evidence="5" id="KW-0443">Lipid metabolism</keyword>
<evidence type="ECO:0000256" key="6">
    <source>
        <dbReference type="ARBA" id="ARBA00023160"/>
    </source>
</evidence>
<dbReference type="GO" id="GO:0016020">
    <property type="term" value="C:membrane"/>
    <property type="evidence" value="ECO:0007669"/>
    <property type="project" value="GOC"/>
</dbReference>
<feature type="domain" description="Carrier" evidence="7">
    <location>
        <begin position="1"/>
        <end position="72"/>
    </location>
</feature>
<evidence type="ECO:0000256" key="3">
    <source>
        <dbReference type="ARBA" id="ARBA00022553"/>
    </source>
</evidence>
<evidence type="ECO:0000256" key="1">
    <source>
        <dbReference type="ARBA" id="ARBA00022450"/>
    </source>
</evidence>
<dbReference type="PROSITE" id="PS50075">
    <property type="entry name" value="CARRIER"/>
    <property type="match status" value="1"/>
</dbReference>
<dbReference type="InterPro" id="IPR009081">
    <property type="entry name" value="PP-bd_ACP"/>
</dbReference>
<keyword evidence="9" id="KW-1185">Reference proteome</keyword>
<accession>D4XWS9</accession>
<sequence>MKIQQTIISKLEYMSKKKVTLDSTLEQLNVDSLDLADLIIEAEKEFQIQIPDEELTKIKKVKDIVILVEKLKSNI</sequence>
<comment type="caution">
    <text evidence="8">The sequence shown here is derived from an EMBL/GenBank/DDBJ whole genome shotgun (WGS) entry which is preliminary data.</text>
</comment>
<dbReference type="Gene3D" id="1.10.1200.10">
    <property type="entry name" value="ACP-like"/>
    <property type="match status" value="1"/>
</dbReference>
<dbReference type="InterPro" id="IPR036736">
    <property type="entry name" value="ACP-like_sf"/>
</dbReference>
<dbReference type="GO" id="GO:0000035">
    <property type="term" value="F:acyl binding"/>
    <property type="evidence" value="ECO:0007669"/>
    <property type="project" value="TreeGrafter"/>
</dbReference>
<protein>
    <submittedName>
        <fullName evidence="8">Putative acyl carrier protein</fullName>
    </submittedName>
</protein>
<name>D4XWS9_9BACT</name>
<evidence type="ECO:0000313" key="8">
    <source>
        <dbReference type="EMBL" id="EFF41158.1"/>
    </source>
</evidence>
<dbReference type="Proteomes" id="UP000004757">
    <property type="component" value="Unassembled WGS sequence"/>
</dbReference>
<dbReference type="GO" id="GO:0009245">
    <property type="term" value="P:lipid A biosynthetic process"/>
    <property type="evidence" value="ECO:0007669"/>
    <property type="project" value="TreeGrafter"/>
</dbReference>
<evidence type="ECO:0000256" key="5">
    <source>
        <dbReference type="ARBA" id="ARBA00023098"/>
    </source>
</evidence>
<dbReference type="GO" id="GO:0005829">
    <property type="term" value="C:cytosol"/>
    <property type="evidence" value="ECO:0007669"/>
    <property type="project" value="TreeGrafter"/>
</dbReference>
<evidence type="ECO:0000256" key="4">
    <source>
        <dbReference type="ARBA" id="ARBA00022832"/>
    </source>
</evidence>
<dbReference type="EMBL" id="ADNC01000027">
    <property type="protein sequence ID" value="EFF41158.1"/>
    <property type="molecule type" value="Genomic_DNA"/>
</dbReference>
<organism evidence="8 9">
    <name type="scientific">Mycoplasmopsis alligatoris A21JP2</name>
    <dbReference type="NCBI Taxonomy" id="747682"/>
    <lineage>
        <taxon>Bacteria</taxon>
        <taxon>Bacillati</taxon>
        <taxon>Mycoplasmatota</taxon>
        <taxon>Mycoplasmoidales</taxon>
        <taxon>Metamycoplasmataceae</taxon>
        <taxon>Mycoplasmopsis</taxon>
    </lineage>
</organism>
<keyword evidence="4" id="KW-0276">Fatty acid metabolism</keyword>
<keyword evidence="6" id="KW-0275">Fatty acid biosynthesis</keyword>
<gene>
    <name evidence="8" type="ORF">MALL_0348</name>
</gene>
<evidence type="ECO:0000259" key="7">
    <source>
        <dbReference type="PROSITE" id="PS50075"/>
    </source>
</evidence>